<comment type="caution">
    <text evidence="1">The sequence shown here is derived from an EMBL/GenBank/DDBJ whole genome shotgun (WGS) entry which is preliminary data.</text>
</comment>
<reference evidence="1 2" key="1">
    <citation type="submission" date="2024-11" db="EMBL/GenBank/DDBJ databases">
        <title>Chromosome-level genome assembly of the freshwater bivalve Anodonta woodiana.</title>
        <authorList>
            <person name="Chen X."/>
        </authorList>
    </citation>
    <scope>NUCLEOTIDE SEQUENCE [LARGE SCALE GENOMIC DNA]</scope>
    <source>
        <strain evidence="1">MN2024</strain>
        <tissue evidence="1">Gills</tissue>
    </source>
</reference>
<evidence type="ECO:0000313" key="1">
    <source>
        <dbReference type="EMBL" id="KAL3855229.1"/>
    </source>
</evidence>
<proteinExistence type="predicted"/>
<organism evidence="1 2">
    <name type="scientific">Sinanodonta woodiana</name>
    <name type="common">Chinese pond mussel</name>
    <name type="synonym">Anodonta woodiana</name>
    <dbReference type="NCBI Taxonomy" id="1069815"/>
    <lineage>
        <taxon>Eukaryota</taxon>
        <taxon>Metazoa</taxon>
        <taxon>Spiralia</taxon>
        <taxon>Lophotrochozoa</taxon>
        <taxon>Mollusca</taxon>
        <taxon>Bivalvia</taxon>
        <taxon>Autobranchia</taxon>
        <taxon>Heteroconchia</taxon>
        <taxon>Palaeoheterodonta</taxon>
        <taxon>Unionida</taxon>
        <taxon>Unionoidea</taxon>
        <taxon>Unionidae</taxon>
        <taxon>Unioninae</taxon>
        <taxon>Sinanodonta</taxon>
    </lineage>
</organism>
<protein>
    <submittedName>
        <fullName evidence="1">Uncharacterized protein</fullName>
    </submittedName>
</protein>
<dbReference type="EMBL" id="JBJQND010000014">
    <property type="protein sequence ID" value="KAL3855229.1"/>
    <property type="molecule type" value="Genomic_DNA"/>
</dbReference>
<gene>
    <name evidence="1" type="ORF">ACJMK2_014449</name>
</gene>
<name>A0ABD3V0S1_SINWO</name>
<keyword evidence="2" id="KW-1185">Reference proteome</keyword>
<sequence length="259" mass="29112">MEKSTNRMHAFIHCQEEAGVDITKVCKHGSTRVNLELQSEQPMIHKQAAQIKELIKQVMTMFVKPSAMIYKDIESIDFRTGYNIKNDEEIMIGQAARSFLQECKFPQGKADSFFTSIKAFFTTACNYLIKHGNISEPHLKNAVVADVTRRPFISFAMLDFFVKRYPAIMPAGASLDQLQMQFSLYQIEELPPGMLEPNSTAAMDQTWMKISEIRDSIGQAKFGLLAKVMSHILAIPHSNASCERILVLCGRIGLTSVAV</sequence>
<dbReference type="Proteomes" id="UP001634394">
    <property type="component" value="Unassembled WGS sequence"/>
</dbReference>
<accession>A0ABD3V0S1</accession>
<dbReference type="AlphaFoldDB" id="A0ABD3V0S1"/>
<evidence type="ECO:0000313" key="2">
    <source>
        <dbReference type="Proteomes" id="UP001634394"/>
    </source>
</evidence>